<evidence type="ECO:0000313" key="2">
    <source>
        <dbReference type="EMBL" id="SMX42470.1"/>
    </source>
</evidence>
<dbReference type="PANTHER" id="PTHR11365:SF23">
    <property type="entry name" value="HYPOTHETICAL 5-OXOPROLINASE (EUROFUNG)-RELATED"/>
    <property type="match status" value="1"/>
</dbReference>
<evidence type="ECO:0000259" key="1">
    <source>
        <dbReference type="Pfam" id="PF02538"/>
    </source>
</evidence>
<dbReference type="EC" id="6.4.1.8" evidence="2"/>
<dbReference type="GO" id="GO:0006749">
    <property type="term" value="P:glutathione metabolic process"/>
    <property type="evidence" value="ECO:0007669"/>
    <property type="project" value="TreeGrafter"/>
</dbReference>
<dbReference type="InterPro" id="IPR045079">
    <property type="entry name" value="Oxoprolinase-like"/>
</dbReference>
<dbReference type="OrthoDB" id="9761586at2"/>
<keyword evidence="3" id="KW-1185">Reference proteome</keyword>
<protein>
    <submittedName>
        <fullName evidence="2">Acetophenone carboxylase delta subunit</fullName>
        <ecNumber evidence="2">6.4.1.8</ecNumber>
    </submittedName>
</protein>
<dbReference type="RefSeq" id="WP_093997230.1">
    <property type="nucleotide sequence ID" value="NZ_FXYD01000004.1"/>
</dbReference>
<keyword evidence="2" id="KW-0436">Ligase</keyword>
<proteinExistence type="predicted"/>
<reference evidence="3" key="1">
    <citation type="submission" date="2017-05" db="EMBL/GenBank/DDBJ databases">
        <authorList>
            <person name="Rodrigo-Torres L."/>
            <person name="Arahal R. D."/>
            <person name="Lucena T."/>
        </authorList>
    </citation>
    <scope>NUCLEOTIDE SEQUENCE [LARGE SCALE GENOMIC DNA]</scope>
    <source>
        <strain evidence="3">CECT 8868</strain>
    </source>
</reference>
<gene>
    <name evidence="2" type="primary">apc4</name>
    <name evidence="2" type="ORF">OCA8868_02750</name>
</gene>
<organism evidence="2 3">
    <name type="scientific">Octadecabacter ascidiaceicola</name>
    <dbReference type="NCBI Taxonomy" id="1655543"/>
    <lineage>
        <taxon>Bacteria</taxon>
        <taxon>Pseudomonadati</taxon>
        <taxon>Pseudomonadota</taxon>
        <taxon>Alphaproteobacteria</taxon>
        <taxon>Rhodobacterales</taxon>
        <taxon>Roseobacteraceae</taxon>
        <taxon>Octadecabacter</taxon>
    </lineage>
</organism>
<dbReference type="InterPro" id="IPR003692">
    <property type="entry name" value="Hydantoinase_B"/>
</dbReference>
<evidence type="ECO:0000313" key="3">
    <source>
        <dbReference type="Proteomes" id="UP000203464"/>
    </source>
</evidence>
<feature type="domain" description="Hydantoinase B/oxoprolinase" evidence="1">
    <location>
        <begin position="7"/>
        <end position="523"/>
    </location>
</feature>
<accession>A0A238KID8</accession>
<dbReference type="GO" id="GO:0005829">
    <property type="term" value="C:cytosol"/>
    <property type="evidence" value="ECO:0007669"/>
    <property type="project" value="TreeGrafter"/>
</dbReference>
<dbReference type="Pfam" id="PF02538">
    <property type="entry name" value="Hydantoinase_B"/>
    <property type="match status" value="1"/>
</dbReference>
<dbReference type="PANTHER" id="PTHR11365">
    <property type="entry name" value="5-OXOPROLINASE RELATED"/>
    <property type="match status" value="1"/>
</dbReference>
<dbReference type="GO" id="GO:0016874">
    <property type="term" value="F:ligase activity"/>
    <property type="evidence" value="ECO:0007669"/>
    <property type="project" value="UniProtKB-KW"/>
</dbReference>
<dbReference type="AlphaFoldDB" id="A0A238KID8"/>
<dbReference type="GO" id="GO:0017168">
    <property type="term" value="F:5-oxoprolinase (ATP-hydrolyzing) activity"/>
    <property type="evidence" value="ECO:0007669"/>
    <property type="project" value="TreeGrafter"/>
</dbReference>
<dbReference type="EMBL" id="FXYD01000004">
    <property type="protein sequence ID" value="SMX42470.1"/>
    <property type="molecule type" value="Genomic_DNA"/>
</dbReference>
<name>A0A238KID8_9RHOB</name>
<dbReference type="Proteomes" id="UP000203464">
    <property type="component" value="Unassembled WGS sequence"/>
</dbReference>
<sequence>MTQEHSKVAYQVMWNRLISVVEEQAQALVRTAFSTSVREAGDLSAGIYDTQGRMLAQAVTGTPGHVNAMADAVAHFIRRIGRQNLLEGDVYITNDPWEGTGHLHDITMVTPSFHKGVLVGFFACTAHIVDIGGRGFGADAQSVYEEGLYIPIMKFADKGEVDKTLVSIIRGNVREPDQLIGDIYALVTCNEIGHRRLIDMMEEFDLDHLDGIADFILDNSRRATIERIAALPQKSAEGEMTMDGFAKPITLKVKVSVEGDKIVSNFAGSSGLDKKGINCPLVYAKAYACYALKVAIAPEIPNNAASLAPFEIEAPENSIVNALHPAPVALRHIVGHFVPDAVFDAFDKIVPGLVPAEGAGCLCNFQVSLRPRTDAPAPENARRSEVLTFNSGGSGARPEHDGLNATAFPSGVMTMPIEATEHAGPVIIWRKELRPDSGGAGKTRGGLGQYMEVGAQEGHEFDIQAMFDRGDHPARGRRGGRNGANTTIVRSDGTKMHVKGKQFVPQGERVIMAFPGGAGYGAPSERPTELVKRDLARGYISTETAMDDYNLSEADIAEVEAAVARGDAI</sequence>